<evidence type="ECO:0000313" key="3">
    <source>
        <dbReference type="EMBL" id="PRO73107.1"/>
    </source>
</evidence>
<dbReference type="Gene3D" id="3.40.50.720">
    <property type="entry name" value="NAD(P)-binding Rossmann-like Domain"/>
    <property type="match status" value="1"/>
</dbReference>
<dbReference type="OrthoDB" id="20590at2"/>
<dbReference type="Proteomes" id="UP000238949">
    <property type="component" value="Unassembled WGS sequence"/>
</dbReference>
<protein>
    <submittedName>
        <fullName evidence="3">NAD(P)-dependent oxidoreductase</fullName>
    </submittedName>
</protein>
<evidence type="ECO:0000256" key="1">
    <source>
        <dbReference type="ARBA" id="ARBA00006484"/>
    </source>
</evidence>
<accession>A0A2S9V9F4</accession>
<dbReference type="InterPro" id="IPR036291">
    <property type="entry name" value="NAD(P)-bd_dom_sf"/>
</dbReference>
<dbReference type="PANTHER" id="PTHR43639:SF1">
    <property type="entry name" value="SHORT-CHAIN DEHYDROGENASE_REDUCTASE FAMILY PROTEIN"/>
    <property type="match status" value="1"/>
</dbReference>
<reference evidence="4" key="1">
    <citation type="journal article" date="2020" name="Int. J. Syst. Evol. Microbiol.">
        <title>Alteromonas alba sp. nov., a marine bacterium isolated from the seawater of the West Pacific Ocean.</title>
        <authorList>
            <person name="Sun C."/>
            <person name="Wu Y.-H."/>
            <person name="Xamxidin M."/>
            <person name="Cheng H."/>
            <person name="Xu X.-W."/>
        </authorList>
    </citation>
    <scope>NUCLEOTIDE SEQUENCE [LARGE SCALE GENOMIC DNA]</scope>
    <source>
        <strain evidence="4">190</strain>
    </source>
</reference>
<organism evidence="3 4">
    <name type="scientific">Alteromonas alba</name>
    <dbReference type="NCBI Taxonomy" id="2079529"/>
    <lineage>
        <taxon>Bacteria</taxon>
        <taxon>Pseudomonadati</taxon>
        <taxon>Pseudomonadota</taxon>
        <taxon>Gammaproteobacteria</taxon>
        <taxon>Alteromonadales</taxon>
        <taxon>Alteromonadaceae</taxon>
        <taxon>Alteromonas/Salinimonas group</taxon>
        <taxon>Alteromonas</taxon>
    </lineage>
</organism>
<comment type="similarity">
    <text evidence="1">Belongs to the short-chain dehydrogenases/reductases (SDR) family.</text>
</comment>
<gene>
    <name evidence="3" type="ORF">C6Y40_13455</name>
</gene>
<name>A0A2S9V9F4_9ALTE</name>
<proteinExistence type="inferred from homology"/>
<sequence length="248" mass="25685">MLNQVAVITGSSRGIGAATARLMAAKGYSIVLNYQNSAGPAEALKQEISAMGVPCIAVQADVSEEDQVEALFSQADALGPLAVLVNNAGILAQQTGLRGISAERFRHILNVNVLSCFLCTKAAATRMSTKEGGCGGTIVNVSSTAAKSGAPNEYTDYAASKGAMDSFTRGAALELADEGIRVNAVRPALIDTEMHASGGEPDRVKRLQTKIPLQRPGTVQEVAEAIVWLATNKSSFVTGSFIDASGGL</sequence>
<dbReference type="GO" id="GO:0016491">
    <property type="term" value="F:oxidoreductase activity"/>
    <property type="evidence" value="ECO:0007669"/>
    <property type="project" value="UniProtKB-KW"/>
</dbReference>
<dbReference type="SUPFAM" id="SSF51735">
    <property type="entry name" value="NAD(P)-binding Rossmann-fold domains"/>
    <property type="match status" value="1"/>
</dbReference>
<dbReference type="PANTHER" id="PTHR43639">
    <property type="entry name" value="OXIDOREDUCTASE, SHORT-CHAIN DEHYDROGENASE/REDUCTASE FAMILY (AFU_ORTHOLOGUE AFUA_5G02870)"/>
    <property type="match status" value="1"/>
</dbReference>
<dbReference type="InterPro" id="IPR002347">
    <property type="entry name" value="SDR_fam"/>
</dbReference>
<dbReference type="PRINTS" id="PR00081">
    <property type="entry name" value="GDHRDH"/>
</dbReference>
<dbReference type="PRINTS" id="PR00080">
    <property type="entry name" value="SDRFAMILY"/>
</dbReference>
<dbReference type="FunFam" id="3.40.50.720:FF:000084">
    <property type="entry name" value="Short-chain dehydrogenase reductase"/>
    <property type="match status" value="1"/>
</dbReference>
<dbReference type="Pfam" id="PF13561">
    <property type="entry name" value="adh_short_C2"/>
    <property type="match status" value="1"/>
</dbReference>
<evidence type="ECO:0000256" key="2">
    <source>
        <dbReference type="ARBA" id="ARBA00023002"/>
    </source>
</evidence>
<dbReference type="CDD" id="cd05233">
    <property type="entry name" value="SDR_c"/>
    <property type="match status" value="1"/>
</dbReference>
<keyword evidence="4" id="KW-1185">Reference proteome</keyword>
<dbReference type="RefSeq" id="WP_105935030.1">
    <property type="nucleotide sequence ID" value="NZ_PVNP01000146.1"/>
</dbReference>
<comment type="caution">
    <text evidence="3">The sequence shown here is derived from an EMBL/GenBank/DDBJ whole genome shotgun (WGS) entry which is preliminary data.</text>
</comment>
<keyword evidence="2" id="KW-0560">Oxidoreductase</keyword>
<dbReference type="EMBL" id="PVNP01000146">
    <property type="protein sequence ID" value="PRO73107.1"/>
    <property type="molecule type" value="Genomic_DNA"/>
</dbReference>
<evidence type="ECO:0000313" key="4">
    <source>
        <dbReference type="Proteomes" id="UP000238949"/>
    </source>
</evidence>
<dbReference type="AlphaFoldDB" id="A0A2S9V9F4"/>